<accession>A0A8J2TWQ9</accession>
<proteinExistence type="predicted"/>
<dbReference type="Pfam" id="PF09084">
    <property type="entry name" value="NMT1"/>
    <property type="match status" value="1"/>
</dbReference>
<name>A0A8J2TWQ9_9MICO</name>
<dbReference type="SUPFAM" id="SSF53850">
    <property type="entry name" value="Periplasmic binding protein-like II"/>
    <property type="match status" value="1"/>
</dbReference>
<dbReference type="RefSeq" id="WP_188549869.1">
    <property type="nucleotide sequence ID" value="NZ_BMFY01000004.1"/>
</dbReference>
<keyword evidence="4" id="KW-1185">Reference proteome</keyword>
<dbReference type="InterPro" id="IPR027939">
    <property type="entry name" value="NMT1/THI5"/>
</dbReference>
<feature type="signal peptide" evidence="1">
    <location>
        <begin position="1"/>
        <end position="23"/>
    </location>
</feature>
<evidence type="ECO:0000259" key="2">
    <source>
        <dbReference type="SMART" id="SM00062"/>
    </source>
</evidence>
<dbReference type="Gene3D" id="3.40.190.10">
    <property type="entry name" value="Periplasmic binding protein-like II"/>
    <property type="match status" value="2"/>
</dbReference>
<gene>
    <name evidence="3" type="ORF">GCM10011333_10270</name>
</gene>
<dbReference type="InterPro" id="IPR015168">
    <property type="entry name" value="SsuA/THI5"/>
</dbReference>
<dbReference type="PANTHER" id="PTHR31528:SF3">
    <property type="entry name" value="THIAMINE BIOSYNTHESIS PROTEIN HI_0357-RELATED"/>
    <property type="match status" value="1"/>
</dbReference>
<feature type="domain" description="Solute-binding protein family 3/N-terminal" evidence="2">
    <location>
        <begin position="49"/>
        <end position="255"/>
    </location>
</feature>
<dbReference type="EMBL" id="BMFY01000004">
    <property type="protein sequence ID" value="GGA09455.1"/>
    <property type="molecule type" value="Genomic_DNA"/>
</dbReference>
<reference evidence="3" key="2">
    <citation type="submission" date="2020-09" db="EMBL/GenBank/DDBJ databases">
        <authorList>
            <person name="Sun Q."/>
            <person name="Zhou Y."/>
        </authorList>
    </citation>
    <scope>NUCLEOTIDE SEQUENCE</scope>
    <source>
        <strain evidence="3">CGMCC 1.12785</strain>
    </source>
</reference>
<protein>
    <submittedName>
        <fullName evidence="3">ABC transporter substrate-binding protein</fullName>
    </submittedName>
</protein>
<comment type="caution">
    <text evidence="3">The sequence shown here is derived from an EMBL/GenBank/DDBJ whole genome shotgun (WGS) entry which is preliminary data.</text>
</comment>
<organism evidence="3 4">
    <name type="scientific">Sediminivirga luteola</name>
    <dbReference type="NCBI Taxonomy" id="1774748"/>
    <lineage>
        <taxon>Bacteria</taxon>
        <taxon>Bacillati</taxon>
        <taxon>Actinomycetota</taxon>
        <taxon>Actinomycetes</taxon>
        <taxon>Micrococcales</taxon>
        <taxon>Brevibacteriaceae</taxon>
        <taxon>Sediminivirga</taxon>
    </lineage>
</organism>
<dbReference type="AlphaFoldDB" id="A0A8J2TWQ9"/>
<evidence type="ECO:0000313" key="4">
    <source>
        <dbReference type="Proteomes" id="UP000616114"/>
    </source>
</evidence>
<dbReference type="GO" id="GO:0009228">
    <property type="term" value="P:thiamine biosynthetic process"/>
    <property type="evidence" value="ECO:0007669"/>
    <property type="project" value="InterPro"/>
</dbReference>
<feature type="chain" id="PRO_5035146087" evidence="1">
    <location>
        <begin position="24"/>
        <end position="339"/>
    </location>
</feature>
<keyword evidence="1" id="KW-0732">Signal</keyword>
<sequence length="339" mass="35537">MKKRLIALSAVLALPVAACSGPAAEEAAGEQGDGSSLTVVLANTSCVLNFPVYSALAEGFFEEEGLDLQVEAVNGSSAVLQAMLAGQADFGGPGAVPVMAAQARGEDVVYFMNASPGGSFFLIAPEDSGITGPEDLAGKTVGVATADGNEVVFVDVIMDGAGVGEDGFEKLTVGEGGQAVAAFERGDIDAYAASSDGFATIENAGFSLLDITPPDVDYMFGNGYAAPRDLIDSEPEALEAFGKGFYRAVQWAEENPDQAIDNCAEYQPQEVEDRDYATRLLEISALTRVSPYPEDPWGSMRAEDWEAMLQDAVDAGHVEEGQVDVDQVYTNDLVDGFQP</sequence>
<dbReference type="InterPro" id="IPR001638">
    <property type="entry name" value="Solute-binding_3/MltF_N"/>
</dbReference>
<evidence type="ECO:0000256" key="1">
    <source>
        <dbReference type="SAM" id="SignalP"/>
    </source>
</evidence>
<dbReference type="PANTHER" id="PTHR31528">
    <property type="entry name" value="4-AMINO-5-HYDROXYMETHYL-2-METHYLPYRIMIDINE PHOSPHATE SYNTHASE THI11-RELATED"/>
    <property type="match status" value="1"/>
</dbReference>
<dbReference type="SMART" id="SM00062">
    <property type="entry name" value="PBPb"/>
    <property type="match status" value="1"/>
</dbReference>
<dbReference type="Proteomes" id="UP000616114">
    <property type="component" value="Unassembled WGS sequence"/>
</dbReference>
<reference evidence="3" key="1">
    <citation type="journal article" date="2014" name="Int. J. Syst. Evol. Microbiol.">
        <title>Complete genome sequence of Corynebacterium casei LMG S-19264T (=DSM 44701T), isolated from a smear-ripened cheese.</title>
        <authorList>
            <consortium name="US DOE Joint Genome Institute (JGI-PGF)"/>
            <person name="Walter F."/>
            <person name="Albersmeier A."/>
            <person name="Kalinowski J."/>
            <person name="Ruckert C."/>
        </authorList>
    </citation>
    <scope>NUCLEOTIDE SEQUENCE</scope>
    <source>
        <strain evidence="3">CGMCC 1.12785</strain>
    </source>
</reference>
<evidence type="ECO:0000313" key="3">
    <source>
        <dbReference type="EMBL" id="GGA09455.1"/>
    </source>
</evidence>